<evidence type="ECO:0000313" key="3">
    <source>
        <dbReference type="Proteomes" id="UP000585836"/>
    </source>
</evidence>
<organism evidence="2 3">
    <name type="scientific">Streptomyces echinatus</name>
    <dbReference type="NCBI Taxonomy" id="67293"/>
    <lineage>
        <taxon>Bacteria</taxon>
        <taxon>Bacillati</taxon>
        <taxon>Actinomycetota</taxon>
        <taxon>Actinomycetes</taxon>
        <taxon>Kitasatosporales</taxon>
        <taxon>Streptomycetaceae</taxon>
        <taxon>Streptomyces</taxon>
    </lineage>
</organism>
<comment type="caution">
    <text evidence="2">The sequence shown here is derived from an EMBL/GenBank/DDBJ whole genome shotgun (WGS) entry which is preliminary data.</text>
</comment>
<gene>
    <name evidence="2" type="ORF">FHS34_007876</name>
</gene>
<protein>
    <submittedName>
        <fullName evidence="2">Uncharacterized protein</fullName>
    </submittedName>
</protein>
<accession>A0A7W9Q2E7</accession>
<dbReference type="Proteomes" id="UP000585836">
    <property type="component" value="Unassembled WGS sequence"/>
</dbReference>
<dbReference type="AlphaFoldDB" id="A0A7W9Q2E7"/>
<sequence length="134" mass="14954">MSHIQPAFDGIELEAAAPATRRVMDDYEAWVDEVTPAYVEAADSGQPFTIDEVARKKQLPDPPHPKSQWGGLPARLQDAGIIRHHGYGPSARARKSLVYVWIGVPVAHREAVARRRREERAARRAARAEQQKVA</sequence>
<name>A0A7W9Q2E7_9ACTN</name>
<feature type="region of interest" description="Disordered" evidence="1">
    <location>
        <begin position="114"/>
        <end position="134"/>
    </location>
</feature>
<dbReference type="RefSeq" id="WP_184974621.1">
    <property type="nucleotide sequence ID" value="NZ_BAAAWF010000040.1"/>
</dbReference>
<evidence type="ECO:0000313" key="2">
    <source>
        <dbReference type="EMBL" id="MBB5932366.1"/>
    </source>
</evidence>
<proteinExistence type="predicted"/>
<reference evidence="2 3" key="1">
    <citation type="submission" date="2020-08" db="EMBL/GenBank/DDBJ databases">
        <title>Genomic Encyclopedia of Type Strains, Phase III (KMG-III): the genomes of soil and plant-associated and newly described type strains.</title>
        <authorList>
            <person name="Whitman W."/>
        </authorList>
    </citation>
    <scope>NUCLEOTIDE SEQUENCE [LARGE SCALE GENOMIC DNA]</scope>
    <source>
        <strain evidence="2 3">CECT 3313</strain>
    </source>
</reference>
<evidence type="ECO:0000256" key="1">
    <source>
        <dbReference type="SAM" id="MobiDB-lite"/>
    </source>
</evidence>
<keyword evidence="3" id="KW-1185">Reference proteome</keyword>
<dbReference type="EMBL" id="JACHJK010000024">
    <property type="protein sequence ID" value="MBB5932366.1"/>
    <property type="molecule type" value="Genomic_DNA"/>
</dbReference>